<dbReference type="OrthoDB" id="1903104at2759"/>
<feature type="compositionally biased region" description="Polar residues" evidence="12">
    <location>
        <begin position="660"/>
        <end position="670"/>
    </location>
</feature>
<evidence type="ECO:0000256" key="12">
    <source>
        <dbReference type="SAM" id="MobiDB-lite"/>
    </source>
</evidence>
<keyword evidence="6 9" id="KW-0238">DNA-binding</keyword>
<feature type="compositionally biased region" description="Basic and acidic residues" evidence="12">
    <location>
        <begin position="675"/>
        <end position="691"/>
    </location>
</feature>
<keyword evidence="7" id="KW-0804">Transcription</keyword>
<name>A0A8J5SGL9_ZIZPA</name>
<feature type="compositionally biased region" description="Polar residues" evidence="12">
    <location>
        <begin position="490"/>
        <end position="506"/>
    </location>
</feature>
<evidence type="ECO:0000256" key="11">
    <source>
        <dbReference type="RuleBase" id="RU000682"/>
    </source>
</evidence>
<dbReference type="InterPro" id="IPR019786">
    <property type="entry name" value="Zinc_finger_PHD-type_CS"/>
</dbReference>
<feature type="region of interest" description="Disordered" evidence="12">
    <location>
        <begin position="1"/>
        <end position="48"/>
    </location>
</feature>
<dbReference type="InterPro" id="IPR001965">
    <property type="entry name" value="Znf_PHD"/>
</dbReference>
<dbReference type="CDD" id="cd00086">
    <property type="entry name" value="homeodomain"/>
    <property type="match status" value="1"/>
</dbReference>
<reference evidence="15" key="1">
    <citation type="journal article" date="2021" name="bioRxiv">
        <title>Whole Genome Assembly and Annotation of Northern Wild Rice, Zizania palustris L., Supports a Whole Genome Duplication in the Zizania Genus.</title>
        <authorList>
            <person name="Haas M."/>
            <person name="Kono T."/>
            <person name="Macchietto M."/>
            <person name="Millas R."/>
            <person name="McGilp L."/>
            <person name="Shao M."/>
            <person name="Duquette J."/>
            <person name="Hirsch C.N."/>
            <person name="Kimball J."/>
        </authorList>
    </citation>
    <scope>NUCLEOTIDE SEQUENCE</scope>
    <source>
        <tissue evidence="15">Fresh leaf tissue</tissue>
    </source>
</reference>
<feature type="region of interest" description="Disordered" evidence="12">
    <location>
        <begin position="566"/>
        <end position="589"/>
    </location>
</feature>
<evidence type="ECO:0000256" key="3">
    <source>
        <dbReference type="ARBA" id="ARBA00022771"/>
    </source>
</evidence>
<dbReference type="GO" id="GO:0003682">
    <property type="term" value="F:chromatin binding"/>
    <property type="evidence" value="ECO:0007669"/>
    <property type="project" value="TreeGrafter"/>
</dbReference>
<reference evidence="15" key="2">
    <citation type="submission" date="2021-02" db="EMBL/GenBank/DDBJ databases">
        <authorList>
            <person name="Kimball J.A."/>
            <person name="Haas M.W."/>
            <person name="Macchietto M."/>
            <person name="Kono T."/>
            <person name="Duquette J."/>
            <person name="Shao M."/>
        </authorList>
    </citation>
    <scope>NUCLEOTIDE SEQUENCE</scope>
    <source>
        <tissue evidence="15">Fresh leaf tissue</tissue>
    </source>
</reference>
<dbReference type="GO" id="GO:0008270">
    <property type="term" value="F:zinc ion binding"/>
    <property type="evidence" value="ECO:0007669"/>
    <property type="project" value="UniProtKB-KW"/>
</dbReference>
<dbReference type="FunFam" id="3.30.40.10:FF:000433">
    <property type="entry name" value="Putative homeodomain-like transcription factor superfamily protein"/>
    <property type="match status" value="1"/>
</dbReference>
<dbReference type="SMART" id="SM00249">
    <property type="entry name" value="PHD"/>
    <property type="match status" value="1"/>
</dbReference>
<feature type="region of interest" description="Disordered" evidence="12">
    <location>
        <begin position="644"/>
        <end position="691"/>
    </location>
</feature>
<feature type="compositionally biased region" description="Acidic residues" evidence="12">
    <location>
        <begin position="328"/>
        <end position="348"/>
    </location>
</feature>
<dbReference type="GO" id="GO:0005634">
    <property type="term" value="C:nucleus"/>
    <property type="evidence" value="ECO:0007669"/>
    <property type="project" value="UniProtKB-SubCell"/>
</dbReference>
<comment type="subcellular location">
    <subcellularLocation>
        <location evidence="1 9 11">Nucleus</location>
    </subcellularLocation>
</comment>
<dbReference type="InterPro" id="IPR045876">
    <property type="entry name" value="PRHA-like_PHD-finger"/>
</dbReference>
<evidence type="ECO:0000313" key="16">
    <source>
        <dbReference type="Proteomes" id="UP000729402"/>
    </source>
</evidence>
<feature type="domain" description="Homeobox" evidence="14">
    <location>
        <begin position="503"/>
        <end position="563"/>
    </location>
</feature>
<keyword evidence="3 10" id="KW-0863">Zinc-finger</keyword>
<feature type="region of interest" description="Disordered" evidence="12">
    <location>
        <begin position="416"/>
        <end position="511"/>
    </location>
</feature>
<keyword evidence="8 9" id="KW-0539">Nucleus</keyword>
<evidence type="ECO:0000313" key="15">
    <source>
        <dbReference type="EMBL" id="KAG8055449.1"/>
    </source>
</evidence>
<dbReference type="PANTHER" id="PTHR12628:SF13">
    <property type="entry name" value="HOMEOBOX PROTEIN HAT3.1"/>
    <property type="match status" value="1"/>
</dbReference>
<keyword evidence="16" id="KW-1185">Reference proteome</keyword>
<evidence type="ECO:0000256" key="4">
    <source>
        <dbReference type="ARBA" id="ARBA00022833"/>
    </source>
</evidence>
<feature type="region of interest" description="Disordered" evidence="12">
    <location>
        <begin position="256"/>
        <end position="369"/>
    </location>
</feature>
<evidence type="ECO:0000256" key="7">
    <source>
        <dbReference type="ARBA" id="ARBA00023163"/>
    </source>
</evidence>
<feature type="DNA-binding region" description="Homeobox" evidence="9">
    <location>
        <begin position="505"/>
        <end position="564"/>
    </location>
</feature>
<feature type="compositionally biased region" description="Polar residues" evidence="12">
    <location>
        <begin position="576"/>
        <end position="589"/>
    </location>
</feature>
<dbReference type="GO" id="GO:0045814">
    <property type="term" value="P:negative regulation of gene expression, epigenetic"/>
    <property type="evidence" value="ECO:0007669"/>
    <property type="project" value="TreeGrafter"/>
</dbReference>
<dbReference type="Pfam" id="PF00628">
    <property type="entry name" value="PHD"/>
    <property type="match status" value="1"/>
</dbReference>
<keyword evidence="9 11" id="KW-0371">Homeobox</keyword>
<dbReference type="SMART" id="SM00389">
    <property type="entry name" value="HOX"/>
    <property type="match status" value="1"/>
</dbReference>
<evidence type="ECO:0000259" key="13">
    <source>
        <dbReference type="PROSITE" id="PS50016"/>
    </source>
</evidence>
<organism evidence="15 16">
    <name type="scientific">Zizania palustris</name>
    <name type="common">Northern wild rice</name>
    <dbReference type="NCBI Taxonomy" id="103762"/>
    <lineage>
        <taxon>Eukaryota</taxon>
        <taxon>Viridiplantae</taxon>
        <taxon>Streptophyta</taxon>
        <taxon>Embryophyta</taxon>
        <taxon>Tracheophyta</taxon>
        <taxon>Spermatophyta</taxon>
        <taxon>Magnoliopsida</taxon>
        <taxon>Liliopsida</taxon>
        <taxon>Poales</taxon>
        <taxon>Poaceae</taxon>
        <taxon>BOP clade</taxon>
        <taxon>Oryzoideae</taxon>
        <taxon>Oryzeae</taxon>
        <taxon>Zizaniinae</taxon>
        <taxon>Zizania</taxon>
    </lineage>
</organism>
<feature type="compositionally biased region" description="Acidic residues" evidence="12">
    <location>
        <begin position="263"/>
        <end position="284"/>
    </location>
</feature>
<keyword evidence="2" id="KW-0479">Metal-binding</keyword>
<dbReference type="EMBL" id="JAAALK010000288">
    <property type="protein sequence ID" value="KAG8055449.1"/>
    <property type="molecule type" value="Genomic_DNA"/>
</dbReference>
<evidence type="ECO:0000256" key="10">
    <source>
        <dbReference type="PROSITE-ProRule" id="PRU00146"/>
    </source>
</evidence>
<evidence type="ECO:0000256" key="5">
    <source>
        <dbReference type="ARBA" id="ARBA00023015"/>
    </source>
</evidence>
<evidence type="ECO:0000256" key="8">
    <source>
        <dbReference type="ARBA" id="ARBA00023242"/>
    </source>
</evidence>
<evidence type="ECO:0000259" key="14">
    <source>
        <dbReference type="PROSITE" id="PS50071"/>
    </source>
</evidence>
<evidence type="ECO:0000256" key="9">
    <source>
        <dbReference type="PROSITE-ProRule" id="PRU00108"/>
    </source>
</evidence>
<comment type="caution">
    <text evidence="15">The sequence shown here is derived from an EMBL/GenBank/DDBJ whole genome shotgun (WGS) entry which is preliminary data.</text>
</comment>
<feature type="compositionally biased region" description="Acidic residues" evidence="12">
    <location>
        <begin position="308"/>
        <end position="320"/>
    </location>
</feature>
<keyword evidence="5" id="KW-0805">Transcription regulation</keyword>
<feature type="domain" description="PHD-type" evidence="13">
    <location>
        <begin position="139"/>
        <end position="196"/>
    </location>
</feature>
<evidence type="ECO:0000256" key="1">
    <source>
        <dbReference type="ARBA" id="ARBA00004123"/>
    </source>
</evidence>
<evidence type="ECO:0000256" key="2">
    <source>
        <dbReference type="ARBA" id="ARBA00022723"/>
    </source>
</evidence>
<dbReference type="InterPro" id="IPR001356">
    <property type="entry name" value="HD"/>
</dbReference>
<dbReference type="PROSITE" id="PS01359">
    <property type="entry name" value="ZF_PHD_1"/>
    <property type="match status" value="1"/>
</dbReference>
<dbReference type="PROSITE" id="PS50071">
    <property type="entry name" value="HOMEOBOX_2"/>
    <property type="match status" value="1"/>
</dbReference>
<dbReference type="PROSITE" id="PS50016">
    <property type="entry name" value="ZF_PHD_2"/>
    <property type="match status" value="1"/>
</dbReference>
<dbReference type="InterPro" id="IPR019787">
    <property type="entry name" value="Znf_PHD-finger"/>
</dbReference>
<dbReference type="GO" id="GO:0003677">
    <property type="term" value="F:DNA binding"/>
    <property type="evidence" value="ECO:0007669"/>
    <property type="project" value="UniProtKB-UniRule"/>
</dbReference>
<feature type="region of interest" description="Disordered" evidence="12">
    <location>
        <begin position="948"/>
        <end position="982"/>
    </location>
</feature>
<feature type="compositionally biased region" description="Basic and acidic residues" evidence="12">
    <location>
        <begin position="960"/>
        <end position="972"/>
    </location>
</feature>
<sequence length="982" mass="109041">MLRSASKKKNEAPHVPVNDNNSVQRAAKKRKRMNKRRVGRPSKGVSPKNEYLKIRQRVRYVLNRMSYEQSLIQAYASEGWKGQSLEKIRPEKELERAKAEIMRCKLRIREAFQNLDSLISEGKLEESLFDSAGEISSEDIFCATCGTDDVTLKNDIILCDGICDRGFHQYCLNPPLLAEDIPPGDEGWLCPACDCKIYCIDVLNELQGSKLSIHDSWEKVFPEAADFANGSKQIDASDLQSDDSADNDYDPALAEGHMVDEEKTSEEDVGEGFDSDDSSSEDSESSQNKKSRNTKNGTPVDDLGLPSEDSEDGNFDPEGPDSDKDQSDESNLDQSDESDFTSDSDDFCAEIAKSYGQDEISGPPLSQSMAVDHIDGSAFDSKSNAENSNLAFLETVLEQDVVLPVSSKRQIERLDYKQLYDEAYGKESSDSSDEEEWSGDGISQKGILEDSETDSLAESPQCGKRYSKRAPVSHQDNEHTPQNIRPCGSVSEQQTEGFCSNSSGSTAKKRHFGPAINQKLKEYYKEDPYPSRATKENMAQELGLTFNQVSKWFGSTRHYARVAASKKGDDLENHTADNNNSNSVDSTQLRGSNEMMIEKVDINDTVYKERIARNSLNEGSPLRQDTNSEPRVVVTPSMVNQIYPTNSTEFGSPKCVPRENQGNGSLSNVGTPEAKSAEKTTPRQEHTDEARRKAIQRELRRMKTGRCADIHPVWADECRSVRLLRSKVFVVLVYGRNSMIVVDVMSVPFKSIVFPSRVSDVVYSWICKLWYSSFSGPRRTSVLRKIAAVSAKPIVMRAECAHCSNLTIIDTPGFVLKKDEPESTPEEILSMVKSLLASEPATRHSGWMNAPSALNSGFLTPCCEWMFLALGFELFVANDDKFMDMFVAPGAVDAVQNEHQSLLKRQKILLSCLNKFKNLPTMVFDSVMDNALSQPEYGILDDGAAAPAASRGKGKSRILPSERHEAGSDRRGIVGTGWPTLA</sequence>
<gene>
    <name evidence="15" type="ORF">GUJ93_ZPchr0001g31506</name>
</gene>
<feature type="compositionally biased region" description="Basic and acidic residues" evidence="12">
    <location>
        <begin position="566"/>
        <end position="575"/>
    </location>
</feature>
<feature type="compositionally biased region" description="Basic and acidic residues" evidence="12">
    <location>
        <begin position="416"/>
        <end position="429"/>
    </location>
</feature>
<dbReference type="PANTHER" id="PTHR12628">
    <property type="entry name" value="POLYCOMB-LIKE TRANSCRIPTION FACTOR"/>
    <property type="match status" value="1"/>
</dbReference>
<keyword evidence="4" id="KW-0862">Zinc</keyword>
<dbReference type="Pfam" id="PF00046">
    <property type="entry name" value="Homeodomain"/>
    <property type="match status" value="1"/>
</dbReference>
<feature type="compositionally biased region" description="Basic residues" evidence="12">
    <location>
        <begin position="26"/>
        <end position="40"/>
    </location>
</feature>
<protein>
    <submittedName>
        <fullName evidence="15">Uncharacterized protein</fullName>
    </submittedName>
</protein>
<dbReference type="CDD" id="cd15504">
    <property type="entry name" value="PHD_PRHA_like"/>
    <property type="match status" value="1"/>
</dbReference>
<dbReference type="AlphaFoldDB" id="A0A8J5SGL9"/>
<accession>A0A8J5SGL9</accession>
<evidence type="ECO:0000256" key="6">
    <source>
        <dbReference type="ARBA" id="ARBA00023125"/>
    </source>
</evidence>
<dbReference type="Proteomes" id="UP000729402">
    <property type="component" value="Unassembled WGS sequence"/>
</dbReference>
<proteinExistence type="predicted"/>